<dbReference type="PROSITE" id="PS50908">
    <property type="entry name" value="RWD"/>
    <property type="match status" value="1"/>
</dbReference>
<dbReference type="GO" id="GO:0005774">
    <property type="term" value="C:vacuolar membrane"/>
    <property type="evidence" value="ECO:0007669"/>
    <property type="project" value="TreeGrafter"/>
</dbReference>
<dbReference type="SMART" id="SM00591">
    <property type="entry name" value="RWD"/>
    <property type="match status" value="1"/>
</dbReference>
<dbReference type="InterPro" id="IPR006575">
    <property type="entry name" value="RWD_dom"/>
</dbReference>
<keyword evidence="10" id="KW-1185">Reference proteome</keyword>
<keyword evidence="2" id="KW-0926">Vacuole</keyword>
<dbReference type="PROSITE" id="PS00678">
    <property type="entry name" value="WD_REPEATS_1"/>
    <property type="match status" value="1"/>
</dbReference>
<feature type="compositionally biased region" description="Acidic residues" evidence="7">
    <location>
        <begin position="684"/>
        <end position="698"/>
    </location>
</feature>
<dbReference type="InterPro" id="IPR001680">
    <property type="entry name" value="WD40_rpt"/>
</dbReference>
<dbReference type="PROSITE" id="PS50082">
    <property type="entry name" value="WD_REPEATS_2"/>
    <property type="match status" value="2"/>
</dbReference>
<feature type="repeat" description="WD" evidence="6">
    <location>
        <begin position="110"/>
        <end position="146"/>
    </location>
</feature>
<reference evidence="9 10" key="1">
    <citation type="journal article" date="2011" name="Proc. Natl. Acad. Sci. U.S.A.">
        <title>Evolutionary erosion of yeast sex chromosomes by mating-type switching accidents.</title>
        <authorList>
            <person name="Gordon J.L."/>
            <person name="Armisen D."/>
            <person name="Proux-Wera E."/>
            <person name="Oheigeartaigh S.S."/>
            <person name="Byrne K.P."/>
            <person name="Wolfe K.H."/>
        </authorList>
    </citation>
    <scope>NUCLEOTIDE SEQUENCE [LARGE SCALE GENOMIC DNA]</scope>
    <source>
        <strain evidence="10">ATCC 22294 / BCRC 22015 / CBS 2517 / CECT 1963 / NBRC 1671 / NRRL Y-8276</strain>
    </source>
</reference>
<evidence type="ECO:0000256" key="1">
    <source>
        <dbReference type="ARBA" id="ARBA00004116"/>
    </source>
</evidence>
<evidence type="ECO:0000256" key="7">
    <source>
        <dbReference type="SAM" id="MobiDB-lite"/>
    </source>
</evidence>
<feature type="domain" description="RWD" evidence="8">
    <location>
        <begin position="431"/>
        <end position="542"/>
    </location>
</feature>
<dbReference type="PANTHER" id="PTHR46170:SF1">
    <property type="entry name" value="GATOR COMPLEX PROTEIN WDR59"/>
    <property type="match status" value="1"/>
</dbReference>
<dbReference type="PANTHER" id="PTHR46170">
    <property type="entry name" value="GATOR COMPLEX PROTEIN WDR59"/>
    <property type="match status" value="1"/>
</dbReference>
<dbReference type="InterPro" id="IPR036322">
    <property type="entry name" value="WD40_repeat_dom_sf"/>
</dbReference>
<evidence type="ECO:0000256" key="3">
    <source>
        <dbReference type="ARBA" id="ARBA00022574"/>
    </source>
</evidence>
<evidence type="ECO:0000259" key="8">
    <source>
        <dbReference type="PROSITE" id="PS50908"/>
    </source>
</evidence>
<dbReference type="GeneID" id="13884735"/>
<comment type="subcellular location">
    <subcellularLocation>
        <location evidence="1">Vacuole</location>
    </subcellularLocation>
</comment>
<gene>
    <name evidence="9" type="primary">KAFR0B05580</name>
    <name evidence="9" type="ORF">KAFR_0B05580</name>
</gene>
<accession>H2AR53</accession>
<evidence type="ECO:0000256" key="4">
    <source>
        <dbReference type="ARBA" id="ARBA00022737"/>
    </source>
</evidence>
<dbReference type="InterPro" id="IPR049567">
    <property type="entry name" value="WDR59-like"/>
</dbReference>
<dbReference type="OrthoDB" id="311712at2759"/>
<feature type="region of interest" description="Disordered" evidence="7">
    <location>
        <begin position="679"/>
        <end position="701"/>
    </location>
</feature>
<dbReference type="HOGENOM" id="CLU_001497_0_0_1"/>
<keyword evidence="4" id="KW-0677">Repeat</keyword>
<dbReference type="InParanoid" id="H2AR53"/>
<dbReference type="eggNOG" id="KOG0309">
    <property type="taxonomic scope" value="Eukaryota"/>
</dbReference>
<evidence type="ECO:0000256" key="6">
    <source>
        <dbReference type="PROSITE-ProRule" id="PRU00221"/>
    </source>
</evidence>
<keyword evidence="3 6" id="KW-0853">WD repeat</keyword>
<dbReference type="InterPro" id="IPR019775">
    <property type="entry name" value="WD40_repeat_CS"/>
</dbReference>
<evidence type="ECO:0000313" key="9">
    <source>
        <dbReference type="EMBL" id="CCF56853.1"/>
    </source>
</evidence>
<dbReference type="GO" id="GO:1904263">
    <property type="term" value="P:positive regulation of TORC1 signaling"/>
    <property type="evidence" value="ECO:0007669"/>
    <property type="project" value="EnsemblFungi"/>
</dbReference>
<feature type="compositionally biased region" description="Low complexity" evidence="7">
    <location>
        <begin position="570"/>
        <end position="581"/>
    </location>
</feature>
<evidence type="ECO:0000313" key="10">
    <source>
        <dbReference type="Proteomes" id="UP000005220"/>
    </source>
</evidence>
<dbReference type="PROSITE" id="PS50294">
    <property type="entry name" value="WD_REPEATS_REGION"/>
    <property type="match status" value="2"/>
</dbReference>
<dbReference type="Pfam" id="PF17120">
    <property type="entry name" value="zf-RING_16"/>
    <property type="match status" value="1"/>
</dbReference>
<comment type="similarity">
    <text evidence="5">Belongs to the WD repeat WDR59 family.</text>
</comment>
<dbReference type="Pfam" id="PF05773">
    <property type="entry name" value="RWD"/>
    <property type="match status" value="1"/>
</dbReference>
<dbReference type="Pfam" id="PF00400">
    <property type="entry name" value="WD40"/>
    <property type="match status" value="2"/>
</dbReference>
<dbReference type="GO" id="GO:0034198">
    <property type="term" value="P:cellular response to amino acid starvation"/>
    <property type="evidence" value="ECO:0007669"/>
    <property type="project" value="TreeGrafter"/>
</dbReference>
<proteinExistence type="inferred from homology"/>
<dbReference type="GO" id="GO:0035859">
    <property type="term" value="C:Seh1-associated complex"/>
    <property type="evidence" value="ECO:0007669"/>
    <property type="project" value="EnsemblFungi"/>
</dbReference>
<evidence type="ECO:0000256" key="5">
    <source>
        <dbReference type="ARBA" id="ARBA00038452"/>
    </source>
</evidence>
<dbReference type="GO" id="GO:0035591">
    <property type="term" value="F:signaling adaptor activity"/>
    <property type="evidence" value="ECO:0007669"/>
    <property type="project" value="TreeGrafter"/>
</dbReference>
<sequence length="1120" mass="127378">MSSNVGGTEEVSSTFGKSLSLKVDGGFNAVSINPSGRDVVLASRQGLYIIDLDDPFSPPRWLYHATSWQVADVQWSPHPAKPYWVVSTSNQKAIIWNLTKTSSNAIEYVLHGHSRAITDINFSPQHPDILATCSIDTYVHAWDMRSPQRPFYSTSSWKSSAAQVKWNHSDVNIMASSHGDDVFIWDLRNGSTPLFKLSSHESSVNSIDFNRFRSTEIMSSSNDGTVKFWDYSRNVEDSLRTIHTDFPIWRGRYLPFGEGFCVMPTVGGNNSVYMMDLSLEKSEMTACKLQPAYTFKGHTDRVIDFLWRCKHTNSSDIDDREFQLVTWSKDSNLKLWPITENLYEKVHYERNMYLEEKLPSYEYVTYNKEPDKSLNLQNATYQRMRETFVTKAGLKKENDISHINWLSGIRMNDQDSPEDIFEEPKLQNLAEEVSSIGHKFPKIVFEKISLSTGELVLTLNGPWSEENPDDYVFLRVEVVVPSKYPNINHIPVFNIEENSKLSSPQRLSIVQGLKEISKKYTDASMYCLEACLRFLLGEKVDLDEIENDEPLLNFDLVDNIDFDETSSLPDSESSRVLLDSSSDSDDEDYKHEKTARNTFGRNLAFDSTPVPNESGAVWTATGQLLYFSNSESVIEKKHIGTLKLGPKNPSKGAKATINDPCNIYDEGYSIRPKRYVETFSNDEVSSDDGDMTSDDTSSEDSFGSFTDDWNDIVGNDVVVRTRLPEFYGTFAKQFTSVPSDSVKTGDSSRFTKNRIIICDFSQLMPDRKELAVEYQLMDFAPENMCRNNALVAENYGFEELSHCWQILSDLLINQTGNEPHTLAWGKHPMTIQWFFKEAISYYEKRHNLQMLAMLYCIFIATRPKTRLHSPKLSEDDKVESVISFNDHNNFQQSQAELQSHYSTTGQYGADGYEASYRSKVLYSSDAISVKSENSLSNSTVGPNRQPRKRSPFLHHRSSTAAMNTGFASPSIPDIVVELVHDEILDQIQHAAGKFLDDEDDVKLRKYVYQYAKLLFRWQLPLERVKILKVSSQPLYAYYQDQEATGETENGHVTIDSFGEDNKSHTHRSCNYCNLKVKGTAFICGSCQHILHSSCAKEWWTTGGECPAGCGCICPEMYDLE</sequence>
<dbReference type="InterPro" id="IPR049566">
    <property type="entry name" value="WDR59_RTC1-like_RING_Znf"/>
</dbReference>
<dbReference type="Gene3D" id="2.130.10.10">
    <property type="entry name" value="YVTN repeat-like/Quinoprotein amine dehydrogenase"/>
    <property type="match status" value="1"/>
</dbReference>
<organism evidence="9 10">
    <name type="scientific">Kazachstania africana (strain ATCC 22294 / BCRC 22015 / CBS 2517 / CECT 1963 / NBRC 1671 / NRRL Y-8276)</name>
    <name type="common">Yeast</name>
    <name type="synonym">Kluyveromyces africanus</name>
    <dbReference type="NCBI Taxonomy" id="1071382"/>
    <lineage>
        <taxon>Eukaryota</taxon>
        <taxon>Fungi</taxon>
        <taxon>Dikarya</taxon>
        <taxon>Ascomycota</taxon>
        <taxon>Saccharomycotina</taxon>
        <taxon>Saccharomycetes</taxon>
        <taxon>Saccharomycetales</taxon>
        <taxon>Saccharomycetaceae</taxon>
        <taxon>Kazachstania</taxon>
    </lineage>
</organism>
<dbReference type="CDD" id="cd16488">
    <property type="entry name" value="mRING-H2-C3H3C2_Mio-like"/>
    <property type="match status" value="1"/>
</dbReference>
<dbReference type="FunCoup" id="H2AR53">
    <property type="interactions" value="420"/>
</dbReference>
<dbReference type="KEGG" id="kaf:KAFR_0B05580"/>
<feature type="region of interest" description="Disordered" evidence="7">
    <location>
        <begin position="565"/>
        <end position="593"/>
    </location>
</feature>
<dbReference type="InterPro" id="IPR015943">
    <property type="entry name" value="WD40/YVTN_repeat-like_dom_sf"/>
</dbReference>
<dbReference type="SMART" id="SM00320">
    <property type="entry name" value="WD40"/>
    <property type="match status" value="6"/>
</dbReference>
<dbReference type="Proteomes" id="UP000005220">
    <property type="component" value="Chromosome 2"/>
</dbReference>
<protein>
    <recommendedName>
        <fullName evidence="8">RWD domain-containing protein</fullName>
    </recommendedName>
</protein>
<dbReference type="RefSeq" id="XP_003955988.1">
    <property type="nucleotide sequence ID" value="XM_003955939.1"/>
</dbReference>
<dbReference type="EMBL" id="HE650822">
    <property type="protein sequence ID" value="CCF56853.1"/>
    <property type="molecule type" value="Genomic_DNA"/>
</dbReference>
<dbReference type="STRING" id="1071382.H2AR53"/>
<dbReference type="SUPFAM" id="SSF50978">
    <property type="entry name" value="WD40 repeat-like"/>
    <property type="match status" value="1"/>
</dbReference>
<dbReference type="AlphaFoldDB" id="H2AR53"/>
<name>H2AR53_KAZAF</name>
<evidence type="ECO:0000256" key="2">
    <source>
        <dbReference type="ARBA" id="ARBA00022554"/>
    </source>
</evidence>
<feature type="repeat" description="WD" evidence="6">
    <location>
        <begin position="197"/>
        <end position="230"/>
    </location>
</feature>